<protein>
    <submittedName>
        <fullName evidence="3">Chromophore maturation protein PvdO</fullName>
    </submittedName>
</protein>
<evidence type="ECO:0000256" key="1">
    <source>
        <dbReference type="SAM" id="SignalP"/>
    </source>
</evidence>
<name>A0A423IQG2_9PSED</name>
<comment type="caution">
    <text evidence="3">The sequence shown here is derived from an EMBL/GenBank/DDBJ whole genome shotgun (WGS) entry which is preliminary data.</text>
</comment>
<gene>
    <name evidence="3" type="ORF">BK663_10700</name>
</gene>
<feature type="chain" id="PRO_5019513199" evidence="1">
    <location>
        <begin position="33"/>
        <end position="295"/>
    </location>
</feature>
<feature type="domain" description="Sulfatase-modifying factor enzyme-like" evidence="2">
    <location>
        <begin position="48"/>
        <end position="293"/>
    </location>
</feature>
<proteinExistence type="predicted"/>
<dbReference type="InterPro" id="IPR016187">
    <property type="entry name" value="CTDL_fold"/>
</dbReference>
<dbReference type="InterPro" id="IPR042095">
    <property type="entry name" value="SUMF_sf"/>
</dbReference>
<organism evidence="3 4">
    <name type="scientific">Pseudomonas lini</name>
    <dbReference type="NCBI Taxonomy" id="163011"/>
    <lineage>
        <taxon>Bacteria</taxon>
        <taxon>Pseudomonadati</taxon>
        <taxon>Pseudomonadota</taxon>
        <taxon>Gammaproteobacteria</taxon>
        <taxon>Pseudomonadales</taxon>
        <taxon>Pseudomonadaceae</taxon>
        <taxon>Pseudomonas</taxon>
    </lineage>
</organism>
<dbReference type="InterPro" id="IPR051043">
    <property type="entry name" value="Sulfatase_Mod_Factor_Kinase"/>
</dbReference>
<dbReference type="PANTHER" id="PTHR23150">
    <property type="entry name" value="SULFATASE MODIFYING FACTOR 1, 2"/>
    <property type="match status" value="1"/>
</dbReference>
<dbReference type="GO" id="GO:0120147">
    <property type="term" value="F:formylglycine-generating oxidase activity"/>
    <property type="evidence" value="ECO:0007669"/>
    <property type="project" value="TreeGrafter"/>
</dbReference>
<dbReference type="AlphaFoldDB" id="A0A423IQG2"/>
<dbReference type="RefSeq" id="WP_123720422.1">
    <property type="nucleotide sequence ID" value="NZ_MOBN01000019.1"/>
</dbReference>
<dbReference type="Gene3D" id="3.90.1580.10">
    <property type="entry name" value="paralog of FGE (formylglycine-generating enzyme)"/>
    <property type="match status" value="1"/>
</dbReference>
<evidence type="ECO:0000259" key="2">
    <source>
        <dbReference type="Pfam" id="PF03781"/>
    </source>
</evidence>
<accession>A0A423IQG2</accession>
<dbReference type="Proteomes" id="UP000284168">
    <property type="component" value="Unassembled WGS sequence"/>
</dbReference>
<evidence type="ECO:0000313" key="4">
    <source>
        <dbReference type="Proteomes" id="UP000284168"/>
    </source>
</evidence>
<dbReference type="EMBL" id="MOBN01000019">
    <property type="protein sequence ID" value="RON27692.1"/>
    <property type="molecule type" value="Genomic_DNA"/>
</dbReference>
<sequence length="295" mass="32234">MNSELRSFSLKTLPALAFAAVVASLMPGAVQAAAPAPPGKIFKDCKDCPEMVVLPTGTFTMGTPDNEVGREPDEGPLHPVTFAKPLAISRFQVLAGEWDAYLRDSGYVMPDGDTRPGRECKAGVPRYERTARHPAVCMDFPEVNAYVAWLSKKTGKHYRLVSESLREYAARAGNSGPFPFPFDEGKEYSIAKHANTYGAADGYNFTSPAGSFPANAFGVYDMHGNVYEWTADCYNENYTGAPSDGSAWLTGDCKARRIRGNDWGEAPVFSRSGNRNATYPDTRGDWIGFRVARDL</sequence>
<dbReference type="PANTHER" id="PTHR23150:SF35">
    <property type="entry name" value="BLL6746 PROTEIN"/>
    <property type="match status" value="1"/>
</dbReference>
<dbReference type="InterPro" id="IPR005532">
    <property type="entry name" value="SUMF_dom"/>
</dbReference>
<keyword evidence="1" id="KW-0732">Signal</keyword>
<dbReference type="Pfam" id="PF03781">
    <property type="entry name" value="FGE-sulfatase"/>
    <property type="match status" value="1"/>
</dbReference>
<feature type="signal peptide" evidence="1">
    <location>
        <begin position="1"/>
        <end position="32"/>
    </location>
</feature>
<dbReference type="SUPFAM" id="SSF56436">
    <property type="entry name" value="C-type lectin-like"/>
    <property type="match status" value="1"/>
</dbReference>
<evidence type="ECO:0000313" key="3">
    <source>
        <dbReference type="EMBL" id="RON27692.1"/>
    </source>
</evidence>
<reference evidence="3 4" key="1">
    <citation type="submission" date="2016-10" db="EMBL/GenBank/DDBJ databases">
        <title>Comparative genome analysis of multiple Pseudomonas spp. focuses on biocontrol and plant growth promoting traits.</title>
        <authorList>
            <person name="Tao X.-Y."/>
            <person name="Taylor C.G."/>
        </authorList>
    </citation>
    <scope>NUCLEOTIDE SEQUENCE [LARGE SCALE GENOMIC DNA]</scope>
    <source>
        <strain evidence="3 4">48C10</strain>
    </source>
</reference>